<comment type="subunit">
    <text evidence="4">Interacts with the flavoprotein subunit within the SDH catalytic dimer.</text>
</comment>
<gene>
    <name evidence="5" type="ORF">BN860_10022g</name>
</gene>
<dbReference type="HAMAP" id="MF_03057">
    <property type="entry name" value="SDHAF2"/>
    <property type="match status" value="1"/>
</dbReference>
<evidence type="ECO:0000313" key="5">
    <source>
        <dbReference type="EMBL" id="CDF87595.1"/>
    </source>
</evidence>
<name>A0A8J2T447_ZYGB2</name>
<dbReference type="InterPro" id="IPR036714">
    <property type="entry name" value="SDH_sf"/>
</dbReference>
<organism evidence="5 6">
    <name type="scientific">Zygosaccharomyces bailii (strain CLIB 213 / ATCC 58445 / CBS 680 / BCRC 21525 / NBRC 1098 / NCYC 1416 / NRRL Y-2227)</name>
    <dbReference type="NCBI Taxonomy" id="1333698"/>
    <lineage>
        <taxon>Eukaryota</taxon>
        <taxon>Fungi</taxon>
        <taxon>Dikarya</taxon>
        <taxon>Ascomycota</taxon>
        <taxon>Saccharomycotina</taxon>
        <taxon>Saccharomycetes</taxon>
        <taxon>Saccharomycetales</taxon>
        <taxon>Saccharomycetaceae</taxon>
        <taxon>Zygosaccharomyces</taxon>
    </lineage>
</organism>
<dbReference type="InterPro" id="IPR028882">
    <property type="entry name" value="SDHAF2"/>
</dbReference>
<dbReference type="EMBL" id="HG316454">
    <property type="protein sequence ID" value="CDF87595.1"/>
    <property type="molecule type" value="Genomic_DNA"/>
</dbReference>
<dbReference type="GO" id="GO:0005759">
    <property type="term" value="C:mitochondrial matrix"/>
    <property type="evidence" value="ECO:0007669"/>
    <property type="project" value="UniProtKB-SubCell"/>
</dbReference>
<sequence>MSVNRIGVFASKHIPKIFYRPQVGLSVASRFSKCYSTSSEDDLLMRVKVEPIKRENESLENKKARLVYQSRKRGILETDLLLSGFAAKYLKDMTPEQLQEYDSLLDELDWDIYYWATKNYETSPLPDKWKGSDLMTKLQKFAENKDKKILRMPDLKEYK</sequence>
<dbReference type="SUPFAM" id="SSF109910">
    <property type="entry name" value="YgfY-like"/>
    <property type="match status" value="1"/>
</dbReference>
<dbReference type="AlphaFoldDB" id="A0A8J2T447"/>
<dbReference type="Gene3D" id="1.10.150.250">
    <property type="entry name" value="Flavinator of succinate dehydrogenase"/>
    <property type="match status" value="1"/>
</dbReference>
<proteinExistence type="inferred from homology"/>
<comment type="function">
    <text evidence="4">Plays an essential role in the assembly of succinate dehydrogenase (SDH), an enzyme complex (also referred to as respiratory complex II) that is a component of both the tricarboxylic acid (TCA) cycle and the mitochondrial electron transport chain, and which couples the oxidation of succinate to fumarate with the reduction of ubiquinone (coenzyme Q) to ubiquinol. Required for flavinylation (covalent attachment of FAD) of the flavoprotein subunit of the SDH catalytic dimer.</text>
</comment>
<keyword evidence="6" id="KW-1185">Reference proteome</keyword>
<accession>A0A8J2T447</accession>
<dbReference type="FunFam" id="1.10.150.250:FF:000002">
    <property type="entry name" value="Succinate dehydrogenase assembly factor 2, mitochondrial"/>
    <property type="match status" value="1"/>
</dbReference>
<dbReference type="GO" id="GO:0006099">
    <property type="term" value="P:tricarboxylic acid cycle"/>
    <property type="evidence" value="ECO:0007669"/>
    <property type="project" value="TreeGrafter"/>
</dbReference>
<comment type="subcellular location">
    <subcellularLocation>
        <location evidence="1 4">Mitochondrion matrix</location>
    </subcellularLocation>
</comment>
<dbReference type="GO" id="GO:0006121">
    <property type="term" value="P:mitochondrial electron transport, succinate to ubiquinone"/>
    <property type="evidence" value="ECO:0007669"/>
    <property type="project" value="UniProtKB-UniRule"/>
</dbReference>
<dbReference type="PANTHER" id="PTHR12469:SF2">
    <property type="entry name" value="SUCCINATE DEHYDROGENASE ASSEMBLY FACTOR 2, MITOCHONDRIAL"/>
    <property type="match status" value="1"/>
</dbReference>
<evidence type="ECO:0000256" key="2">
    <source>
        <dbReference type="ARBA" id="ARBA00023128"/>
    </source>
</evidence>
<dbReference type="Pfam" id="PF03937">
    <property type="entry name" value="Sdh5"/>
    <property type="match status" value="1"/>
</dbReference>
<evidence type="ECO:0000256" key="4">
    <source>
        <dbReference type="HAMAP-Rule" id="MF_03057"/>
    </source>
</evidence>
<keyword evidence="3 4" id="KW-0143">Chaperone</keyword>
<dbReference type="Proteomes" id="UP000019375">
    <property type="component" value="Unassembled WGS sequence"/>
</dbReference>
<dbReference type="PANTHER" id="PTHR12469">
    <property type="entry name" value="PROTEIN EMI5 HOMOLOG, MITOCHONDRIAL"/>
    <property type="match status" value="1"/>
</dbReference>
<evidence type="ECO:0000313" key="6">
    <source>
        <dbReference type="Proteomes" id="UP000019375"/>
    </source>
</evidence>
<protein>
    <recommendedName>
        <fullName evidence="4">Succinate dehydrogenase assembly factor 2, mitochondrial</fullName>
        <shortName evidence="4">SDH assembly factor 2</shortName>
        <shortName evidence="4">SDHAF2</shortName>
    </recommendedName>
</protein>
<dbReference type="GO" id="GO:0034553">
    <property type="term" value="P:mitochondrial respiratory chain complex II assembly"/>
    <property type="evidence" value="ECO:0007669"/>
    <property type="project" value="TreeGrafter"/>
</dbReference>
<evidence type="ECO:0000256" key="3">
    <source>
        <dbReference type="ARBA" id="ARBA00023186"/>
    </source>
</evidence>
<keyword evidence="2 4" id="KW-0496">Mitochondrion</keyword>
<evidence type="ECO:0000256" key="1">
    <source>
        <dbReference type="ARBA" id="ARBA00004305"/>
    </source>
</evidence>
<dbReference type="OrthoDB" id="284292at2759"/>
<dbReference type="InterPro" id="IPR005631">
    <property type="entry name" value="SDH"/>
</dbReference>
<reference evidence="6" key="1">
    <citation type="journal article" date="2013" name="Genome Announc.">
        <title>Genome sequence of the food spoilage yeast Zygosaccharomyces bailii CLIB 213(T).</title>
        <authorList>
            <person name="Galeote V."/>
            <person name="Bigey F."/>
            <person name="Devillers H."/>
            <person name="Neuveglise C."/>
            <person name="Dequin S."/>
        </authorList>
    </citation>
    <scope>NUCLEOTIDE SEQUENCE [LARGE SCALE GENOMIC DNA]</scope>
    <source>
        <strain evidence="6">CLIB 213 / ATCC 58445 / CBS 680 / CCRC 21525 / NBRC 1098 / NCYC 1416 / NRRL Y-2227</strain>
    </source>
</reference>
<comment type="similarity">
    <text evidence="4">Belongs to the SDHAF2 family.</text>
</comment>